<dbReference type="OrthoDB" id="9801642at2"/>
<evidence type="ECO:0000313" key="12">
    <source>
        <dbReference type="Proteomes" id="UP000243002"/>
    </source>
</evidence>
<dbReference type="GO" id="GO:0016020">
    <property type="term" value="C:membrane"/>
    <property type="evidence" value="ECO:0007669"/>
    <property type="project" value="GOC"/>
</dbReference>
<evidence type="ECO:0000313" key="11">
    <source>
        <dbReference type="EMBL" id="PSJ04989.1"/>
    </source>
</evidence>
<keyword evidence="6" id="KW-0328">Glycosyltransferase</keyword>
<protein>
    <recommendedName>
        <fullName evidence="3 10">Lipid-A-disaccharide synthase</fullName>
        <ecNumber evidence="2 10">2.4.1.182</ecNumber>
    </recommendedName>
</protein>
<keyword evidence="5" id="KW-0441">Lipid A biosynthesis</keyword>
<accession>A0A2P7MUX5</accession>
<organism evidence="11 12">
    <name type="scientific">Cyanobium usitatum str. Tous</name>
    <dbReference type="NCBI Taxonomy" id="2116684"/>
    <lineage>
        <taxon>Bacteria</taxon>
        <taxon>Bacillati</taxon>
        <taxon>Cyanobacteriota</taxon>
        <taxon>Cyanophyceae</taxon>
        <taxon>Synechococcales</taxon>
        <taxon>Prochlorococcaceae</taxon>
        <taxon>Cyanobium</taxon>
    </lineage>
</organism>
<name>A0A2P7MUX5_9CYAN</name>
<gene>
    <name evidence="11" type="ORF">C7K55_08205</name>
</gene>
<keyword evidence="12" id="KW-1185">Reference proteome</keyword>
<keyword evidence="8" id="KW-0443">Lipid metabolism</keyword>
<evidence type="ECO:0000256" key="4">
    <source>
        <dbReference type="ARBA" id="ARBA00022516"/>
    </source>
</evidence>
<proteinExistence type="predicted"/>
<reference evidence="11 12" key="1">
    <citation type="journal article" date="2018" name="Environ. Microbiol.">
        <title>Ecological and genomic features of two widespread freshwater picocyanobacteria.</title>
        <authorList>
            <person name="Cabello-Yeves P.J."/>
            <person name="Picazo A."/>
            <person name="Camacho A."/>
            <person name="Callieri C."/>
            <person name="Rosselli R."/>
            <person name="Roda-Garcia J.J."/>
            <person name="Coutinho F.H."/>
            <person name="Rodriguez-Valera F."/>
        </authorList>
    </citation>
    <scope>NUCLEOTIDE SEQUENCE [LARGE SCALE GENOMIC DNA]</scope>
    <source>
        <strain evidence="11 12">Tous</strain>
    </source>
</reference>
<keyword evidence="4" id="KW-0444">Lipid biosynthesis</keyword>
<dbReference type="InterPro" id="IPR003835">
    <property type="entry name" value="Glyco_trans_19"/>
</dbReference>
<keyword evidence="7" id="KW-0808">Transferase</keyword>
<dbReference type="Proteomes" id="UP000243002">
    <property type="component" value="Unassembled WGS sequence"/>
</dbReference>
<evidence type="ECO:0000256" key="9">
    <source>
        <dbReference type="ARBA" id="ARBA00048975"/>
    </source>
</evidence>
<dbReference type="NCBIfam" id="TIGR00215">
    <property type="entry name" value="lpxB"/>
    <property type="match status" value="1"/>
</dbReference>
<evidence type="ECO:0000256" key="8">
    <source>
        <dbReference type="ARBA" id="ARBA00023098"/>
    </source>
</evidence>
<evidence type="ECO:0000256" key="1">
    <source>
        <dbReference type="ARBA" id="ARBA00002056"/>
    </source>
</evidence>
<evidence type="ECO:0000256" key="10">
    <source>
        <dbReference type="NCBIfam" id="TIGR00215"/>
    </source>
</evidence>
<dbReference type="GO" id="GO:0005543">
    <property type="term" value="F:phospholipid binding"/>
    <property type="evidence" value="ECO:0007669"/>
    <property type="project" value="TreeGrafter"/>
</dbReference>
<evidence type="ECO:0000256" key="6">
    <source>
        <dbReference type="ARBA" id="ARBA00022676"/>
    </source>
</evidence>
<comment type="function">
    <text evidence="1">Condensation of UDP-2,3-diacylglucosamine and 2,3-diacylglucosamine-1-phosphate to form lipid A disaccharide, a precursor of lipid A, a phosphorylated glycolipid that anchors the lipopolysaccharide to the outer membrane of the cell.</text>
</comment>
<dbReference type="PANTHER" id="PTHR30372">
    <property type="entry name" value="LIPID-A-DISACCHARIDE SYNTHASE"/>
    <property type="match status" value="1"/>
</dbReference>
<comment type="caution">
    <text evidence="11">The sequence shown here is derived from an EMBL/GenBank/DDBJ whole genome shotgun (WGS) entry which is preliminary data.</text>
</comment>
<dbReference type="EC" id="2.4.1.182" evidence="2 10"/>
<evidence type="ECO:0000256" key="5">
    <source>
        <dbReference type="ARBA" id="ARBA00022556"/>
    </source>
</evidence>
<dbReference type="Pfam" id="PF02684">
    <property type="entry name" value="LpxB"/>
    <property type="match status" value="1"/>
</dbReference>
<comment type="catalytic activity">
    <reaction evidence="9">
        <text>a lipid X + a UDP-2-N,3-O-bis[(3R)-3-hydroxyacyl]-alpha-D-glucosamine = a lipid A disaccharide + UDP + H(+)</text>
        <dbReference type="Rhea" id="RHEA:67828"/>
        <dbReference type="ChEBI" id="CHEBI:15378"/>
        <dbReference type="ChEBI" id="CHEBI:58223"/>
        <dbReference type="ChEBI" id="CHEBI:137748"/>
        <dbReference type="ChEBI" id="CHEBI:176338"/>
        <dbReference type="ChEBI" id="CHEBI:176343"/>
        <dbReference type="EC" id="2.4.1.182"/>
    </reaction>
</comment>
<dbReference type="AlphaFoldDB" id="A0A2P7MUX5"/>
<dbReference type="EMBL" id="PXXO01000008">
    <property type="protein sequence ID" value="PSJ04989.1"/>
    <property type="molecule type" value="Genomic_DNA"/>
</dbReference>
<evidence type="ECO:0000256" key="7">
    <source>
        <dbReference type="ARBA" id="ARBA00022679"/>
    </source>
</evidence>
<dbReference type="SUPFAM" id="SSF53756">
    <property type="entry name" value="UDP-Glycosyltransferase/glycogen phosphorylase"/>
    <property type="match status" value="1"/>
</dbReference>
<dbReference type="RefSeq" id="WP_106632253.1">
    <property type="nucleotide sequence ID" value="NZ_PXXO01000008.1"/>
</dbReference>
<dbReference type="PANTHER" id="PTHR30372:SF4">
    <property type="entry name" value="LIPID-A-DISACCHARIDE SYNTHASE, MITOCHONDRIAL-RELATED"/>
    <property type="match status" value="1"/>
</dbReference>
<evidence type="ECO:0000256" key="3">
    <source>
        <dbReference type="ARBA" id="ARBA00020902"/>
    </source>
</evidence>
<sequence>MVDLGRRRVLFVAGEASGDLHGGFLVRELQRQVPGVEIAGVGGDQLRACGIDILADVRVLSAVGLVEIIGSLRRHHRVMELLKHQMDNHRPDVVVLVDYPGFNMFVAKEAKKRGIPVFFYIAPQVWAWGQGRAKKMERIIERLAVIFPFEEPIFNAHGRDFARYVGHPLVDELQVSCSREQTRLRHGLSLEQSLLVLMPGSRRAEVRMLLPAMLKAANQLKLDGWQVVLLKAPTIDRSYLEQANGGEALPVPLVDGDAHNLLHAADAGVIASGTATLEAALLGCPHVILYRFSWLTYLIARLVIGQRSMGLPNVILGKQLFPELVQRHVTADKIVRSLHSLERNRALFNQSVQELQATMGPPGASRRAADELVGLLK</sequence>
<dbReference type="GO" id="GO:0009245">
    <property type="term" value="P:lipid A biosynthetic process"/>
    <property type="evidence" value="ECO:0007669"/>
    <property type="project" value="UniProtKB-UniRule"/>
</dbReference>
<dbReference type="GO" id="GO:0008915">
    <property type="term" value="F:lipid-A-disaccharide synthase activity"/>
    <property type="evidence" value="ECO:0007669"/>
    <property type="project" value="UniProtKB-UniRule"/>
</dbReference>
<evidence type="ECO:0000256" key="2">
    <source>
        <dbReference type="ARBA" id="ARBA00012687"/>
    </source>
</evidence>